<dbReference type="AlphaFoldDB" id="A0A6A2Z869"/>
<comment type="caution">
    <text evidence="2">The sequence shown here is derived from an EMBL/GenBank/DDBJ whole genome shotgun (WGS) entry which is preliminary data.</text>
</comment>
<evidence type="ECO:0000259" key="1">
    <source>
        <dbReference type="Pfam" id="PF12397"/>
    </source>
</evidence>
<dbReference type="Pfam" id="PF12397">
    <property type="entry name" value="U3snoRNP10"/>
    <property type="match status" value="1"/>
</dbReference>
<evidence type="ECO:0000313" key="3">
    <source>
        <dbReference type="Proteomes" id="UP000436088"/>
    </source>
</evidence>
<keyword evidence="3" id="KW-1185">Reference proteome</keyword>
<reference evidence="2" key="1">
    <citation type="submission" date="2019-09" db="EMBL/GenBank/DDBJ databases">
        <title>Draft genome information of white flower Hibiscus syriacus.</title>
        <authorList>
            <person name="Kim Y.-M."/>
        </authorList>
    </citation>
    <scope>NUCLEOTIDE SEQUENCE [LARGE SCALE GENOMIC DNA]</scope>
    <source>
        <strain evidence="2">YM2019G1</strain>
    </source>
</reference>
<dbReference type="InterPro" id="IPR016024">
    <property type="entry name" value="ARM-type_fold"/>
</dbReference>
<dbReference type="InterPro" id="IPR022125">
    <property type="entry name" value="U3snoRNP10_N"/>
</dbReference>
<feature type="domain" description="U3 small nucleolar RNA-associated protein 10 N-terminal" evidence="1">
    <location>
        <begin position="45"/>
        <end position="170"/>
    </location>
</feature>
<protein>
    <recommendedName>
        <fullName evidence="1">U3 small nucleolar RNA-associated protein 10 N-terminal domain-containing protein</fullName>
    </recommendedName>
</protein>
<dbReference type="GO" id="GO:0045943">
    <property type="term" value="P:positive regulation of transcription by RNA polymerase I"/>
    <property type="evidence" value="ECO:0007669"/>
    <property type="project" value="TreeGrafter"/>
</dbReference>
<dbReference type="PANTHER" id="PTHR13457:SF1">
    <property type="entry name" value="HEAT REPEAT-CONTAINING PROTEIN 1"/>
    <property type="match status" value="1"/>
</dbReference>
<dbReference type="GO" id="GO:0032040">
    <property type="term" value="C:small-subunit processome"/>
    <property type="evidence" value="ECO:0007669"/>
    <property type="project" value="TreeGrafter"/>
</dbReference>
<accession>A0A6A2Z869</accession>
<gene>
    <name evidence="2" type="ORF">F3Y22_tig00111000pilonHSYRG00001</name>
</gene>
<proteinExistence type="predicted"/>
<dbReference type="GO" id="GO:0000462">
    <property type="term" value="P:maturation of SSU-rRNA from tricistronic rRNA transcript (SSU-rRNA, 5.8S rRNA, LSU-rRNA)"/>
    <property type="evidence" value="ECO:0007669"/>
    <property type="project" value="TreeGrafter"/>
</dbReference>
<dbReference type="PANTHER" id="PTHR13457">
    <property type="entry name" value="BAP28"/>
    <property type="match status" value="1"/>
</dbReference>
<dbReference type="InterPro" id="IPR040191">
    <property type="entry name" value="UTP10"/>
</dbReference>
<name>A0A6A2Z869_HIBSY</name>
<sequence>MGVLEALCSYASPTKKFQASRPVVSFCTAVIVEVLGCVSTIDSDVVKRIHPFVDSGLRTGKKGGSDHKAGALMIVGLLANKVALSPKLVNSLIRTVTEVAREDVKESTDLQWFRLSLMALINLVQSQSVDIFPKKALEILRDIRDIGAVLLELSEEFNIDRFIAILLEALINQSSYDDSYHPALISVIETVPLRNLVDHIVLKILLTCMKLSEGDGKMATSESVTWVKNVLAAVNKNYPSHFRVSVSKFLKDAKVQSKKEDTVCELLSKILDGNLDLSSAFSESKIWFASHHPKPEVRRATFSGLDRSAILKIKSLDAQRFMAIRDAIFCQLCDDDLTVVRAGLSVDGLTEIISPSDLLEALRDVLKRCLSFLTSGQ</sequence>
<dbReference type="SUPFAM" id="SSF48371">
    <property type="entry name" value="ARM repeat"/>
    <property type="match status" value="1"/>
</dbReference>
<dbReference type="EMBL" id="VEPZ02001196">
    <property type="protein sequence ID" value="KAE8688078.1"/>
    <property type="molecule type" value="Genomic_DNA"/>
</dbReference>
<dbReference type="GO" id="GO:0034455">
    <property type="term" value="C:t-UTP complex"/>
    <property type="evidence" value="ECO:0007669"/>
    <property type="project" value="TreeGrafter"/>
</dbReference>
<dbReference type="Proteomes" id="UP000436088">
    <property type="component" value="Unassembled WGS sequence"/>
</dbReference>
<dbReference type="GO" id="GO:0030686">
    <property type="term" value="C:90S preribosome"/>
    <property type="evidence" value="ECO:0007669"/>
    <property type="project" value="TreeGrafter"/>
</dbReference>
<organism evidence="2 3">
    <name type="scientific">Hibiscus syriacus</name>
    <name type="common">Rose of Sharon</name>
    <dbReference type="NCBI Taxonomy" id="106335"/>
    <lineage>
        <taxon>Eukaryota</taxon>
        <taxon>Viridiplantae</taxon>
        <taxon>Streptophyta</taxon>
        <taxon>Embryophyta</taxon>
        <taxon>Tracheophyta</taxon>
        <taxon>Spermatophyta</taxon>
        <taxon>Magnoliopsida</taxon>
        <taxon>eudicotyledons</taxon>
        <taxon>Gunneridae</taxon>
        <taxon>Pentapetalae</taxon>
        <taxon>rosids</taxon>
        <taxon>malvids</taxon>
        <taxon>Malvales</taxon>
        <taxon>Malvaceae</taxon>
        <taxon>Malvoideae</taxon>
        <taxon>Hibiscus</taxon>
    </lineage>
</organism>
<dbReference type="GO" id="GO:0030515">
    <property type="term" value="F:snoRNA binding"/>
    <property type="evidence" value="ECO:0007669"/>
    <property type="project" value="TreeGrafter"/>
</dbReference>
<evidence type="ECO:0000313" key="2">
    <source>
        <dbReference type="EMBL" id="KAE8688078.1"/>
    </source>
</evidence>